<gene>
    <name evidence="4" type="ORF">Z519_08642</name>
</gene>
<dbReference type="Gene3D" id="3.90.1200.10">
    <property type="match status" value="1"/>
</dbReference>
<evidence type="ECO:0000313" key="5">
    <source>
        <dbReference type="Proteomes" id="UP000053789"/>
    </source>
</evidence>
<dbReference type="HOGENOM" id="CLU_036517_1_2_1"/>
<dbReference type="GeneID" id="27701570"/>
<evidence type="ECO:0000256" key="3">
    <source>
        <dbReference type="SAM" id="MobiDB-lite"/>
    </source>
</evidence>
<dbReference type="Pfam" id="PF03881">
    <property type="entry name" value="Fructosamin_kin"/>
    <property type="match status" value="1"/>
</dbReference>
<dbReference type="PANTHER" id="PTHR12149:SF8">
    <property type="entry name" value="PROTEIN-RIBULOSAMINE 3-KINASE"/>
    <property type="match status" value="1"/>
</dbReference>
<proteinExistence type="predicted"/>
<dbReference type="AlphaFoldDB" id="A0A0D2I1T8"/>
<dbReference type="EC" id="2.7.1.172" evidence="1"/>
<dbReference type="RefSeq" id="XP_016617528.1">
    <property type="nucleotide sequence ID" value="XM_016766370.1"/>
</dbReference>
<protein>
    <recommendedName>
        <fullName evidence="1">protein-ribulosamine 3-kinase</fullName>
        <ecNumber evidence="1">2.7.1.172</ecNumber>
    </recommendedName>
</protein>
<dbReference type="Proteomes" id="UP000053789">
    <property type="component" value="Unassembled WGS sequence"/>
</dbReference>
<evidence type="ECO:0000256" key="2">
    <source>
        <dbReference type="ARBA" id="ARBA00048655"/>
    </source>
</evidence>
<keyword evidence="5" id="KW-1185">Reference proteome</keyword>
<name>A0A0D2I1T8_CLAB1</name>
<feature type="region of interest" description="Disordered" evidence="3">
    <location>
        <begin position="25"/>
        <end position="58"/>
    </location>
</feature>
<dbReference type="SUPFAM" id="SSF56112">
    <property type="entry name" value="Protein kinase-like (PK-like)"/>
    <property type="match status" value="1"/>
</dbReference>
<dbReference type="InterPro" id="IPR011009">
    <property type="entry name" value="Kinase-like_dom_sf"/>
</dbReference>
<evidence type="ECO:0000256" key="1">
    <source>
        <dbReference type="ARBA" id="ARBA00011961"/>
    </source>
</evidence>
<reference evidence="4" key="1">
    <citation type="submission" date="2015-01" db="EMBL/GenBank/DDBJ databases">
        <title>The Genome Sequence of Cladophialophora bantiana CBS 173.52.</title>
        <authorList>
            <consortium name="The Broad Institute Genomics Platform"/>
            <person name="Cuomo C."/>
            <person name="de Hoog S."/>
            <person name="Gorbushina A."/>
            <person name="Stielow B."/>
            <person name="Teixiera M."/>
            <person name="Abouelleil A."/>
            <person name="Chapman S.B."/>
            <person name="Priest M."/>
            <person name="Young S.K."/>
            <person name="Wortman J."/>
            <person name="Nusbaum C."/>
            <person name="Birren B."/>
        </authorList>
    </citation>
    <scope>NUCLEOTIDE SEQUENCE [LARGE SCALE GENOMIC DNA]</scope>
    <source>
        <strain evidence="4">CBS 173.52</strain>
    </source>
</reference>
<dbReference type="OrthoDB" id="5772781at2759"/>
<dbReference type="PANTHER" id="PTHR12149">
    <property type="entry name" value="FRUCTOSAMINE 3 KINASE-RELATED PROTEIN"/>
    <property type="match status" value="1"/>
</dbReference>
<dbReference type="EMBL" id="KN846992">
    <property type="protein sequence ID" value="KIW90859.1"/>
    <property type="molecule type" value="Genomic_DNA"/>
</dbReference>
<dbReference type="GO" id="GO:0102193">
    <property type="term" value="F:protein-ribulosamine 3-kinase activity"/>
    <property type="evidence" value="ECO:0007669"/>
    <property type="project" value="UniProtKB-EC"/>
</dbReference>
<evidence type="ECO:0000313" key="4">
    <source>
        <dbReference type="EMBL" id="KIW90859.1"/>
    </source>
</evidence>
<comment type="catalytic activity">
    <reaction evidence="2">
        <text>N(6)-D-ribulosyl-L-lysyl-[protein] + ATP = N(6)-(3-O-phospho-D-ribulosyl)-L-lysyl-[protein] + ADP + H(+)</text>
        <dbReference type="Rhea" id="RHEA:48432"/>
        <dbReference type="Rhea" id="RHEA-COMP:12103"/>
        <dbReference type="Rhea" id="RHEA-COMP:12104"/>
        <dbReference type="ChEBI" id="CHEBI:15378"/>
        <dbReference type="ChEBI" id="CHEBI:30616"/>
        <dbReference type="ChEBI" id="CHEBI:90418"/>
        <dbReference type="ChEBI" id="CHEBI:90420"/>
        <dbReference type="ChEBI" id="CHEBI:456216"/>
        <dbReference type="EC" id="2.7.1.172"/>
    </reaction>
    <physiologicalReaction direction="left-to-right" evidence="2">
        <dbReference type="Rhea" id="RHEA:48433"/>
    </physiologicalReaction>
</comment>
<sequence>MAVQSLGANSANKFQIKTETASLDKSILSPEFERPSIPKKEKDEGTEADRNVLTPQSDPSYLVNNVQSLVLAICTKIDTEDPNGNKKSYFVKGSLYDDQVPSTGNGRIPVHEGLAGCHPRQCATAYCFGRPHASQKQTFSIAVFKDLKEDLEVPPIQALASVIANLHNSISPDGKFGFQVPTSQSQQLENTWCDTWEEFCVRAFRNTVKLEQEVQGANEDLHCWQMKSGRKPKPTFLHGDLWHGNIGIDLVTDQVVLYDCCAFYGHHEYDLGMFRASRYRTSRAHIRAYNQLVGFSDPSEDFDDRNALYALRVDLEVSCGWPANKRMRQLAMQEMRRLVEKYPAGFEGWQEEEKGS</sequence>
<dbReference type="InterPro" id="IPR016477">
    <property type="entry name" value="Fructo-/Ketosamine-3-kinase"/>
</dbReference>
<dbReference type="VEuPathDB" id="FungiDB:Z519_08642"/>
<feature type="compositionally biased region" description="Basic and acidic residues" evidence="3">
    <location>
        <begin position="31"/>
        <end position="50"/>
    </location>
</feature>
<organism evidence="4 5">
    <name type="scientific">Cladophialophora bantiana (strain ATCC 10958 / CBS 173.52 / CDC B-1940 / NIH 8579)</name>
    <name type="common">Xylohypha bantiana</name>
    <dbReference type="NCBI Taxonomy" id="1442370"/>
    <lineage>
        <taxon>Eukaryota</taxon>
        <taxon>Fungi</taxon>
        <taxon>Dikarya</taxon>
        <taxon>Ascomycota</taxon>
        <taxon>Pezizomycotina</taxon>
        <taxon>Eurotiomycetes</taxon>
        <taxon>Chaetothyriomycetidae</taxon>
        <taxon>Chaetothyriales</taxon>
        <taxon>Herpotrichiellaceae</taxon>
        <taxon>Cladophialophora</taxon>
    </lineage>
</organism>
<accession>A0A0D2I1T8</accession>